<evidence type="ECO:0000256" key="1">
    <source>
        <dbReference type="SAM" id="MobiDB-lite"/>
    </source>
</evidence>
<dbReference type="Proteomes" id="UP000095765">
    <property type="component" value="Unassembled WGS sequence"/>
</dbReference>
<name>A0A174UVA7_9FIRM</name>
<dbReference type="EMBL" id="CZBE01000041">
    <property type="protein sequence ID" value="CUQ23868.1"/>
    <property type="molecule type" value="Genomic_DNA"/>
</dbReference>
<protein>
    <submittedName>
        <fullName evidence="2">Uncharacterized protein</fullName>
    </submittedName>
</protein>
<feature type="compositionally biased region" description="Polar residues" evidence="1">
    <location>
        <begin position="148"/>
        <end position="159"/>
    </location>
</feature>
<evidence type="ECO:0000313" key="3">
    <source>
        <dbReference type="Proteomes" id="UP000095765"/>
    </source>
</evidence>
<dbReference type="AlphaFoldDB" id="A0A174UVA7"/>
<sequence>MPSISPDTKPLSAPTRTDTTTAAISMFISLSILCVLRKYPCCPTWTDRQIPVPGANIAARTLLWNTSKPRSWRCATGKISIKSTFCMAAKTALPSVSIGRSGKGRQSWTRKLPPCQPRSNQPSPRSLKQTRKNCGRPYAPRCPLPQAMASSPPFSCNRA</sequence>
<reference evidence="2 3" key="1">
    <citation type="submission" date="2015-09" db="EMBL/GenBank/DDBJ databases">
        <authorList>
            <consortium name="Pathogen Informatics"/>
        </authorList>
    </citation>
    <scope>NUCLEOTIDE SEQUENCE [LARGE SCALE GENOMIC DNA]</scope>
    <source>
        <strain evidence="2 3">2789STDY5834939</strain>
    </source>
</reference>
<gene>
    <name evidence="2" type="ORF">ERS852551_03669</name>
</gene>
<organism evidence="2 3">
    <name type="scientific">Anaerotruncus colihominis</name>
    <dbReference type="NCBI Taxonomy" id="169435"/>
    <lineage>
        <taxon>Bacteria</taxon>
        <taxon>Bacillati</taxon>
        <taxon>Bacillota</taxon>
        <taxon>Clostridia</taxon>
        <taxon>Eubacteriales</taxon>
        <taxon>Oscillospiraceae</taxon>
        <taxon>Anaerotruncus</taxon>
    </lineage>
</organism>
<feature type="region of interest" description="Disordered" evidence="1">
    <location>
        <begin position="97"/>
        <end position="159"/>
    </location>
</feature>
<proteinExistence type="predicted"/>
<accession>A0A174UVA7</accession>
<feature type="compositionally biased region" description="Polar residues" evidence="1">
    <location>
        <begin position="117"/>
        <end position="127"/>
    </location>
</feature>
<evidence type="ECO:0000313" key="2">
    <source>
        <dbReference type="EMBL" id="CUQ23868.1"/>
    </source>
</evidence>